<keyword evidence="2" id="KW-1133">Transmembrane helix</keyword>
<keyword evidence="2" id="KW-0472">Membrane</keyword>
<keyword evidence="2" id="KW-0812">Transmembrane</keyword>
<sequence length="379" mass="41520">MRADGTKLCTRVEEGSADVGPVDCWHLCTEKVTEASWSWLGVSRQEFQSQRRYKMPMPEKRSGAKASGSAPDQARVALVSQRLTSADWHLGRWGYLSEVVYTWLGTISLGVAGFATYSHGLTRGWSPGVVLGFASVGLSVFCALVGWWQARATRRLGRRCGLAATSLEPGGIARNTSSIVDLQEHIAAKSANMDEIETMQRCSNIVCRIFRECSIGSVCGSPHHALILNDAMGSSLRIDNAIKFDEAEHGKAFHDHTGDHPVRFTKAFTGNRRDSYIGFGEPYDVNTKSLIVHFGMEAGLCVCARQWALEHIGYSGTQQVPGLCYTTISDEPMDLATPASWSDIEVFLNTDDSALKDFGLTEEQIQDMPAAVCHGYAQE</sequence>
<evidence type="ECO:0000313" key="3">
    <source>
        <dbReference type="EMBL" id="CAK0837448.1"/>
    </source>
</evidence>
<feature type="region of interest" description="Disordered" evidence="1">
    <location>
        <begin position="51"/>
        <end position="72"/>
    </location>
</feature>
<feature type="transmembrane region" description="Helical" evidence="2">
    <location>
        <begin position="99"/>
        <end position="117"/>
    </location>
</feature>
<name>A0ABN9SY18_9DINO</name>
<proteinExistence type="predicted"/>
<evidence type="ECO:0000256" key="2">
    <source>
        <dbReference type="SAM" id="Phobius"/>
    </source>
</evidence>
<feature type="transmembrane region" description="Helical" evidence="2">
    <location>
        <begin position="129"/>
        <end position="148"/>
    </location>
</feature>
<gene>
    <name evidence="3" type="ORF">PCOR1329_LOCUS33646</name>
</gene>
<reference evidence="3" key="1">
    <citation type="submission" date="2023-10" db="EMBL/GenBank/DDBJ databases">
        <authorList>
            <person name="Chen Y."/>
            <person name="Shah S."/>
            <person name="Dougan E. K."/>
            <person name="Thang M."/>
            <person name="Chan C."/>
        </authorList>
    </citation>
    <scope>NUCLEOTIDE SEQUENCE [LARGE SCALE GENOMIC DNA]</scope>
</reference>
<accession>A0ABN9SY18</accession>
<evidence type="ECO:0000256" key="1">
    <source>
        <dbReference type="SAM" id="MobiDB-lite"/>
    </source>
</evidence>
<organism evidence="3 4">
    <name type="scientific">Prorocentrum cordatum</name>
    <dbReference type="NCBI Taxonomy" id="2364126"/>
    <lineage>
        <taxon>Eukaryota</taxon>
        <taxon>Sar</taxon>
        <taxon>Alveolata</taxon>
        <taxon>Dinophyceae</taxon>
        <taxon>Prorocentrales</taxon>
        <taxon>Prorocentraceae</taxon>
        <taxon>Prorocentrum</taxon>
    </lineage>
</organism>
<dbReference type="Proteomes" id="UP001189429">
    <property type="component" value="Unassembled WGS sequence"/>
</dbReference>
<keyword evidence="4" id="KW-1185">Reference proteome</keyword>
<protein>
    <submittedName>
        <fullName evidence="3">Uncharacterized protein</fullName>
    </submittedName>
</protein>
<evidence type="ECO:0000313" key="4">
    <source>
        <dbReference type="Proteomes" id="UP001189429"/>
    </source>
</evidence>
<dbReference type="EMBL" id="CAUYUJ010014155">
    <property type="protein sequence ID" value="CAK0837448.1"/>
    <property type="molecule type" value="Genomic_DNA"/>
</dbReference>
<comment type="caution">
    <text evidence="3">The sequence shown here is derived from an EMBL/GenBank/DDBJ whole genome shotgun (WGS) entry which is preliminary data.</text>
</comment>